<keyword evidence="2 3" id="KW-0175">Coiled coil</keyword>
<evidence type="ECO:0000256" key="2">
    <source>
        <dbReference type="ARBA" id="ARBA00023054"/>
    </source>
</evidence>
<feature type="transmembrane region" description="Helical" evidence="4">
    <location>
        <begin position="20"/>
        <end position="41"/>
    </location>
</feature>
<dbReference type="InterPro" id="IPR006143">
    <property type="entry name" value="RND_pump_MFP"/>
</dbReference>
<dbReference type="Gene3D" id="2.40.30.170">
    <property type="match status" value="1"/>
</dbReference>
<reference evidence="7" key="1">
    <citation type="journal article" date="2019" name="Int. J. Syst. Evol. Microbiol.">
        <title>The Global Catalogue of Microorganisms (GCM) 10K type strain sequencing project: providing services to taxonomists for standard genome sequencing and annotation.</title>
        <authorList>
            <consortium name="The Broad Institute Genomics Platform"/>
            <consortium name="The Broad Institute Genome Sequencing Center for Infectious Disease"/>
            <person name="Wu L."/>
            <person name="Ma J."/>
        </authorList>
    </citation>
    <scope>NUCLEOTIDE SEQUENCE [LARGE SCALE GENOMIC DNA]</scope>
    <source>
        <strain evidence="7">KCTC 22280</strain>
    </source>
</reference>
<dbReference type="Pfam" id="PF25917">
    <property type="entry name" value="BSH_RND"/>
    <property type="match status" value="1"/>
</dbReference>
<dbReference type="PANTHER" id="PTHR30469">
    <property type="entry name" value="MULTIDRUG RESISTANCE PROTEIN MDTA"/>
    <property type="match status" value="1"/>
</dbReference>
<proteinExistence type="inferred from homology"/>
<evidence type="ECO:0000256" key="1">
    <source>
        <dbReference type="ARBA" id="ARBA00009477"/>
    </source>
</evidence>
<dbReference type="Gene3D" id="2.40.50.100">
    <property type="match status" value="1"/>
</dbReference>
<evidence type="ECO:0000256" key="4">
    <source>
        <dbReference type="SAM" id="Phobius"/>
    </source>
</evidence>
<evidence type="ECO:0000259" key="5">
    <source>
        <dbReference type="Pfam" id="PF25917"/>
    </source>
</evidence>
<keyword evidence="4" id="KW-0472">Membrane</keyword>
<evidence type="ECO:0000313" key="6">
    <source>
        <dbReference type="EMBL" id="GGY65894.1"/>
    </source>
</evidence>
<organism evidence="6 7">
    <name type="scientific">Marinobacter zhanjiangensis</name>
    <dbReference type="NCBI Taxonomy" id="578215"/>
    <lineage>
        <taxon>Bacteria</taxon>
        <taxon>Pseudomonadati</taxon>
        <taxon>Pseudomonadota</taxon>
        <taxon>Gammaproteobacteria</taxon>
        <taxon>Pseudomonadales</taxon>
        <taxon>Marinobacteraceae</taxon>
        <taxon>Marinobacter</taxon>
    </lineage>
</organism>
<feature type="coiled-coil region" evidence="3">
    <location>
        <begin position="124"/>
        <end position="196"/>
    </location>
</feature>
<feature type="domain" description="Multidrug resistance protein MdtA-like barrel-sandwich hybrid" evidence="5">
    <location>
        <begin position="86"/>
        <end position="231"/>
    </location>
</feature>
<evidence type="ECO:0000313" key="7">
    <source>
        <dbReference type="Proteomes" id="UP000601597"/>
    </source>
</evidence>
<accession>A0ABQ3ATU3</accession>
<dbReference type="EMBL" id="BMXV01000002">
    <property type="protein sequence ID" value="GGY65894.1"/>
    <property type="molecule type" value="Genomic_DNA"/>
</dbReference>
<dbReference type="RefSeq" id="WP_189573974.1">
    <property type="nucleotide sequence ID" value="NZ_BMXV01000002.1"/>
</dbReference>
<dbReference type="NCBIfam" id="TIGR01730">
    <property type="entry name" value="RND_mfp"/>
    <property type="match status" value="1"/>
</dbReference>
<dbReference type="Gene3D" id="2.40.420.20">
    <property type="match status" value="1"/>
</dbReference>
<dbReference type="PANTHER" id="PTHR30469:SF12">
    <property type="entry name" value="MULTIDRUG RESISTANCE PROTEIN MDTA"/>
    <property type="match status" value="1"/>
</dbReference>
<dbReference type="Proteomes" id="UP000601597">
    <property type="component" value="Unassembled WGS sequence"/>
</dbReference>
<keyword evidence="4" id="KW-1133">Transmembrane helix</keyword>
<protein>
    <submittedName>
        <fullName evidence="6">Hemolysin D</fullName>
    </submittedName>
</protein>
<dbReference type="InterPro" id="IPR058625">
    <property type="entry name" value="MdtA-like_BSH"/>
</dbReference>
<dbReference type="SUPFAM" id="SSF111369">
    <property type="entry name" value="HlyD-like secretion proteins"/>
    <property type="match status" value="1"/>
</dbReference>
<keyword evidence="4" id="KW-0812">Transmembrane</keyword>
<comment type="similarity">
    <text evidence="1">Belongs to the membrane fusion protein (MFP) (TC 8.A.1) family.</text>
</comment>
<dbReference type="Gene3D" id="1.10.287.470">
    <property type="entry name" value="Helix hairpin bin"/>
    <property type="match status" value="1"/>
</dbReference>
<evidence type="ECO:0000256" key="3">
    <source>
        <dbReference type="SAM" id="Coils"/>
    </source>
</evidence>
<comment type="caution">
    <text evidence="6">The sequence shown here is derived from an EMBL/GenBank/DDBJ whole genome shotgun (WGS) entry which is preliminary data.</text>
</comment>
<name>A0ABQ3ATU3_9GAMM</name>
<keyword evidence="7" id="KW-1185">Reference proteome</keyword>
<sequence length="405" mass="44951">MSHPVDENVVRPESNRAGPLKTAFISLLILLVGIALIWLIFKTEPTATRKDAARETAMLVDIQTVSRGDFRPTVEVMGQVAPAREIMLGSRVGGQVIGQAEGFTPGRRVDEGDVLLRIDPADYRTVLQQRRSELQQARADLELEQGQQAVARQEFELLGEEINASNEALVLRKPQLEQARARVAVAEAAVRQAELDLARTHVRAPFPAQVLSREVALGSQVSTGQTLGRLVGTGEYWVEATVPLSKLRWLSFDGDPGASAAPVTLRHDTVWPDGETREGRLQQLIGELDADARMARVLITVDDPLAMDQARGQPTLILGTLVQADIQGRPLEDVVRLDRHLVRRENTVWVMADRRLEIRDVDIVFRDESYAYIRDGLEHGDQVITNDLASVVKGARLRLEDDRNE</sequence>
<gene>
    <name evidence="6" type="ORF">GCM10007071_10840</name>
</gene>